<organism evidence="2 3">
    <name type="scientific">Streptomyces virginiae</name>
    <name type="common">Streptomyces cinnamonensis</name>
    <dbReference type="NCBI Taxonomy" id="1961"/>
    <lineage>
        <taxon>Bacteria</taxon>
        <taxon>Bacillati</taxon>
        <taxon>Actinomycetota</taxon>
        <taxon>Actinomycetes</taxon>
        <taxon>Kitasatosporales</taxon>
        <taxon>Streptomycetaceae</taxon>
        <taxon>Streptomyces</taxon>
    </lineage>
</organism>
<dbReference type="OrthoDB" id="9795587at2"/>
<dbReference type="SUPFAM" id="SSF56524">
    <property type="entry name" value="Oxidoreductase molybdopterin-binding domain"/>
    <property type="match status" value="1"/>
</dbReference>
<feature type="non-terminal residue" evidence="2">
    <location>
        <position position="104"/>
    </location>
</feature>
<dbReference type="EMBL" id="LGUV01000273">
    <property type="protein sequence ID" value="KOG48983.1"/>
    <property type="molecule type" value="Genomic_DNA"/>
</dbReference>
<dbReference type="RefSeq" id="WP_159040393.1">
    <property type="nucleotide sequence ID" value="NZ_LGUV01000273.1"/>
</dbReference>
<dbReference type="AlphaFoldDB" id="A0A0L8MF14"/>
<evidence type="ECO:0000313" key="3">
    <source>
        <dbReference type="Proteomes" id="UP000037084"/>
    </source>
</evidence>
<dbReference type="PATRIC" id="fig|1961.12.peg.4552"/>
<comment type="caution">
    <text evidence="2">The sequence shown here is derived from an EMBL/GenBank/DDBJ whole genome shotgun (WGS) entry which is preliminary data.</text>
</comment>
<evidence type="ECO:0000259" key="1">
    <source>
        <dbReference type="Pfam" id="PF00174"/>
    </source>
</evidence>
<evidence type="ECO:0000313" key="2">
    <source>
        <dbReference type="EMBL" id="KOG48983.1"/>
    </source>
</evidence>
<name>A0A0L8MF14_STRVG</name>
<dbReference type="Proteomes" id="UP000037084">
    <property type="component" value="Unassembled WGS sequence"/>
</dbReference>
<dbReference type="Pfam" id="PF00174">
    <property type="entry name" value="Oxidored_molyb"/>
    <property type="match status" value="1"/>
</dbReference>
<reference evidence="3" key="1">
    <citation type="submission" date="2015-07" db="EMBL/GenBank/DDBJ databases">
        <authorList>
            <consortium name="Consortium for Microbial Forensics and Genomics (microFORGE)"/>
            <person name="Knight B.M."/>
            <person name="Roberts D.P."/>
            <person name="Lin D."/>
            <person name="Hari K."/>
            <person name="Fletcher J."/>
            <person name="Melcher U."/>
            <person name="Blagden T."/>
            <person name="Winegar R.A."/>
        </authorList>
    </citation>
    <scope>NUCLEOTIDE SEQUENCE [LARGE SCALE GENOMIC DNA]</scope>
    <source>
        <strain evidence="3">NRRL B-1447</strain>
    </source>
</reference>
<sequence length="104" mass="11274">RIRGKGVTRPRTYTFRELLERPLIERDITLTCVSNEVGGPYIGHARWLGVRLADLLKECGVVPPSRGGKADQLVARSVDGMTLGSPVEDVMDGRDAILAVGMNG</sequence>
<feature type="domain" description="Oxidoreductase molybdopterin-binding" evidence="1">
    <location>
        <begin position="2"/>
        <end position="104"/>
    </location>
</feature>
<gene>
    <name evidence="2" type="ORF">ADK75_20110</name>
</gene>
<protein>
    <submittedName>
        <fullName evidence="2">Molybdopterin-binding oxidoreductase</fullName>
    </submittedName>
</protein>
<dbReference type="InterPro" id="IPR036374">
    <property type="entry name" value="OxRdtase_Mopterin-bd_sf"/>
</dbReference>
<feature type="non-terminal residue" evidence="2">
    <location>
        <position position="1"/>
    </location>
</feature>
<accession>A0A0L8MF14</accession>
<dbReference type="InterPro" id="IPR000572">
    <property type="entry name" value="OxRdtase_Mopterin-bd_dom"/>
</dbReference>
<proteinExistence type="predicted"/>
<dbReference type="Gene3D" id="3.90.420.10">
    <property type="entry name" value="Oxidoreductase, molybdopterin-binding domain"/>
    <property type="match status" value="1"/>
</dbReference>